<accession>A0A9P1CM36</accession>
<dbReference type="InterPro" id="IPR031657">
    <property type="entry name" value="REPA_OB_2"/>
</dbReference>
<feature type="compositionally biased region" description="Acidic residues" evidence="6">
    <location>
        <begin position="738"/>
        <end position="750"/>
    </location>
</feature>
<dbReference type="Gene3D" id="3.40.50.300">
    <property type="entry name" value="P-loop containing nucleotide triphosphate hydrolases"/>
    <property type="match status" value="1"/>
</dbReference>
<dbReference type="Gene3D" id="2.40.50.140">
    <property type="entry name" value="Nucleic acid-binding proteins"/>
    <property type="match status" value="3"/>
</dbReference>
<keyword evidence="11" id="KW-1185">Reference proteome</keyword>
<keyword evidence="4" id="KW-0862">Zinc</keyword>
<dbReference type="InterPro" id="IPR013955">
    <property type="entry name" value="Rep_factor-A_C"/>
</dbReference>
<keyword evidence="3" id="KW-0863">Zinc-finger</keyword>
<dbReference type="InterPro" id="IPR012340">
    <property type="entry name" value="NA-bd_OB-fold"/>
</dbReference>
<dbReference type="SUPFAM" id="SSF50249">
    <property type="entry name" value="Nucleic acid-binding proteins"/>
    <property type="match status" value="3"/>
</dbReference>
<reference evidence="9" key="1">
    <citation type="submission" date="2022-10" db="EMBL/GenBank/DDBJ databases">
        <authorList>
            <person name="Chen Y."/>
            <person name="Dougan E. K."/>
            <person name="Chan C."/>
            <person name="Rhodes N."/>
            <person name="Thang M."/>
        </authorList>
    </citation>
    <scope>NUCLEOTIDE SEQUENCE</scope>
</reference>
<organism evidence="9">
    <name type="scientific">Cladocopium goreaui</name>
    <dbReference type="NCBI Taxonomy" id="2562237"/>
    <lineage>
        <taxon>Eukaryota</taxon>
        <taxon>Sar</taxon>
        <taxon>Alveolata</taxon>
        <taxon>Dinophyceae</taxon>
        <taxon>Suessiales</taxon>
        <taxon>Symbiodiniaceae</taxon>
        <taxon>Cladocopium</taxon>
    </lineage>
</organism>
<evidence type="ECO:0000259" key="8">
    <source>
        <dbReference type="Pfam" id="PF16900"/>
    </source>
</evidence>
<evidence type="ECO:0000256" key="3">
    <source>
        <dbReference type="ARBA" id="ARBA00022771"/>
    </source>
</evidence>
<comment type="similarity">
    <text evidence="1">Belongs to the replication factor A protein 1 family.</text>
</comment>
<dbReference type="CDD" id="cd04474">
    <property type="entry name" value="RPA1_DBD_A"/>
    <property type="match status" value="1"/>
</dbReference>
<dbReference type="FunFam" id="2.40.50.140:FF:000041">
    <property type="entry name" value="Replication protein A subunit"/>
    <property type="match status" value="1"/>
</dbReference>
<feature type="domain" description="Replication protein A OB" evidence="8">
    <location>
        <begin position="378"/>
        <end position="466"/>
    </location>
</feature>
<evidence type="ECO:0000256" key="5">
    <source>
        <dbReference type="ARBA" id="ARBA00023125"/>
    </source>
</evidence>
<evidence type="ECO:0000256" key="6">
    <source>
        <dbReference type="SAM" id="MobiDB-lite"/>
    </source>
</evidence>
<feature type="region of interest" description="Disordered" evidence="6">
    <location>
        <begin position="738"/>
        <end position="763"/>
    </location>
</feature>
<reference evidence="10 11" key="2">
    <citation type="submission" date="2024-05" db="EMBL/GenBank/DDBJ databases">
        <authorList>
            <person name="Chen Y."/>
            <person name="Shah S."/>
            <person name="Dougan E. K."/>
            <person name="Thang M."/>
            <person name="Chan C."/>
        </authorList>
    </citation>
    <scope>NUCLEOTIDE SEQUENCE [LARGE SCALE GENOMIC DNA]</scope>
</reference>
<sequence>MAISQGCVQQLSLPQLAGTFQPTLQVVASDISNSNGQLVSLSDTCHVAIGCISPELMQPVALYDLVRLVQWEVQLTPGAWMLQISGLHKVGHHQGVIGSPTMDVPLAAEAAKAPAPCAGLRQELQDFALTQPGAELGQMGQMGAVPTPMRKLERAENLYGRRFGEETYHVSVSQCAPNQPGLMEVAAPLPATHAMDPASPARPMVASAALPHSAVAPAATPMQGLPAATVNARPGPGQSGAASTQPNQAGQGNLLTVDAIAGYSGDNWRLIARVTLKSEKRNWKNTEKEGTIFNVELVDENGVETRGVFFNKEADKFHPILQKGKLYSFYGGRKKKGNTRWCPHKIELTFDSRANIQELPEDGSYPRCPLPHFEVKPLSAIEESEENALITVAGIVINCEMPTSVACRNNTQRNRQNFQLLDDSNVTCRVTLWGEQCIEDLQCGVVVLLKNARVSGYNNSKSLNSGGVTDLSVDSVALWHPRCQELLHWYRQGGEASSQNARSLSSMGGQTPLQNIQEMKDSAVSLEMPGATDGGAQQGFHLVPVTITHIPHDKRPFYMACVEEVPDEKKGTRTCNKKMEINGDVWQCALGHQLAPSARWICQFSACDHTGSSYFSSFDEVGVKMLGHKADEAARRWDRREVDQSMDVEIEHIFKRGLFKRCMLKVKSKKEIYNDEEKLKYSALDLWPMDFVKDARQKLLDMKTFLAARIYHKKTELPDETEYHEVLRPILLEIEDTPGSERGFDDDDDGSGPPAAGKTEAGAPRIMKGSRVVVVKEKQELMQLFEKFGQNSKGVVFKRGMENMLGKEFNVRSMGKDGSIYLPSPDGSEGGVWTFPPGAAKLKVSLTLPIDEFLHLAEKKEKVYAQKEKKEHLVALQKPLSGYDRPVGAPDVDKTLTRNRMGYFICFDVSDESEASLKEAIAVHKLLTESLHKNMTWNRRALSPYIYLVGCKSDKGNSGDDVRRNIKKAEFFANDNDLICRITSARQQQGVSEVFGEMIQAISSRSNLWTLDGEIDENEEDEDAGGCFHQ</sequence>
<gene>
    <name evidence="9" type="ORF">C1SCF055_LOCUS20071</name>
</gene>
<dbReference type="Proteomes" id="UP001152797">
    <property type="component" value="Unassembled WGS sequence"/>
</dbReference>
<evidence type="ECO:0000256" key="4">
    <source>
        <dbReference type="ARBA" id="ARBA00022833"/>
    </source>
</evidence>
<dbReference type="PANTHER" id="PTHR47165">
    <property type="entry name" value="OS03G0429900 PROTEIN"/>
    <property type="match status" value="1"/>
</dbReference>
<feature type="compositionally biased region" description="Polar residues" evidence="6">
    <location>
        <begin position="240"/>
        <end position="249"/>
    </location>
</feature>
<evidence type="ECO:0000256" key="2">
    <source>
        <dbReference type="ARBA" id="ARBA00022723"/>
    </source>
</evidence>
<dbReference type="GO" id="GO:0008270">
    <property type="term" value="F:zinc ion binding"/>
    <property type="evidence" value="ECO:0007669"/>
    <property type="project" value="UniProtKB-KW"/>
</dbReference>
<evidence type="ECO:0000256" key="1">
    <source>
        <dbReference type="ARBA" id="ARBA00005690"/>
    </source>
</evidence>
<evidence type="ECO:0000313" key="10">
    <source>
        <dbReference type="EMBL" id="CAL4780620.1"/>
    </source>
</evidence>
<dbReference type="InterPro" id="IPR027417">
    <property type="entry name" value="P-loop_NTPase"/>
</dbReference>
<dbReference type="EMBL" id="CAMXCT030001813">
    <property type="protein sequence ID" value="CAL4780620.1"/>
    <property type="molecule type" value="Genomic_DNA"/>
</dbReference>
<feature type="region of interest" description="Disordered" evidence="6">
    <location>
        <begin position="229"/>
        <end position="249"/>
    </location>
</feature>
<dbReference type="Pfam" id="PF08646">
    <property type="entry name" value="Rep_fac-A_C"/>
    <property type="match status" value="1"/>
</dbReference>
<dbReference type="AlphaFoldDB" id="A0A9P1CM36"/>
<feature type="domain" description="Replication factor A C-terminal" evidence="7">
    <location>
        <begin position="545"/>
        <end position="696"/>
    </location>
</feature>
<proteinExistence type="inferred from homology"/>
<keyword evidence="2" id="KW-0479">Metal-binding</keyword>
<name>A0A9P1CM36_9DINO</name>
<dbReference type="Pfam" id="PF16900">
    <property type="entry name" value="REPA_OB_2"/>
    <property type="match status" value="1"/>
</dbReference>
<dbReference type="PANTHER" id="PTHR47165:SF4">
    <property type="entry name" value="OS03G0429900 PROTEIN"/>
    <property type="match status" value="1"/>
</dbReference>
<dbReference type="CDD" id="cd04476">
    <property type="entry name" value="RPA1_DBD_C"/>
    <property type="match status" value="1"/>
</dbReference>
<evidence type="ECO:0000313" key="11">
    <source>
        <dbReference type="Proteomes" id="UP001152797"/>
    </source>
</evidence>
<protein>
    <submittedName>
        <fullName evidence="10">Replication protein A 70 kDa DNA-binding subunit C (OsRPA70c) (Replication factor A protein 1C) (Replication protein A 1C)</fullName>
    </submittedName>
</protein>
<dbReference type="OrthoDB" id="444736at2759"/>
<evidence type="ECO:0000259" key="7">
    <source>
        <dbReference type="Pfam" id="PF08646"/>
    </source>
</evidence>
<dbReference type="GO" id="GO:0003677">
    <property type="term" value="F:DNA binding"/>
    <property type="evidence" value="ECO:0007669"/>
    <property type="project" value="UniProtKB-KW"/>
</dbReference>
<keyword evidence="5 10" id="KW-0238">DNA-binding</keyword>
<comment type="caution">
    <text evidence="9">The sequence shown here is derived from an EMBL/GenBank/DDBJ whole genome shotgun (WGS) entry which is preliminary data.</text>
</comment>
<dbReference type="SUPFAM" id="SSF52540">
    <property type="entry name" value="P-loop containing nucleoside triphosphate hydrolases"/>
    <property type="match status" value="1"/>
</dbReference>
<evidence type="ECO:0000313" key="9">
    <source>
        <dbReference type="EMBL" id="CAI3993308.1"/>
    </source>
</evidence>
<dbReference type="EMBL" id="CAMXCT020001813">
    <property type="protein sequence ID" value="CAL1146683.1"/>
    <property type="molecule type" value="Genomic_DNA"/>
</dbReference>
<dbReference type="EMBL" id="CAMXCT010001813">
    <property type="protein sequence ID" value="CAI3993308.1"/>
    <property type="molecule type" value="Genomic_DNA"/>
</dbReference>
<dbReference type="InterPro" id="IPR047192">
    <property type="entry name" value="Euk_RPA1_DBD_C"/>
</dbReference>